<comment type="caution">
    <text evidence="1">The sequence shown here is derived from an EMBL/GenBank/DDBJ whole genome shotgun (WGS) entry which is preliminary data.</text>
</comment>
<dbReference type="InterPro" id="IPR036412">
    <property type="entry name" value="HAD-like_sf"/>
</dbReference>
<reference evidence="1 2" key="1">
    <citation type="submission" date="2018-08" db="EMBL/GenBank/DDBJ databases">
        <title>A genome reference for cultivated species of the human gut microbiota.</title>
        <authorList>
            <person name="Zou Y."/>
            <person name="Xue W."/>
            <person name="Luo G."/>
        </authorList>
    </citation>
    <scope>NUCLEOTIDE SEQUENCE [LARGE SCALE GENOMIC DNA]</scope>
    <source>
        <strain evidence="1 2">AM25-6</strain>
    </source>
</reference>
<dbReference type="SFLD" id="SFLDG01140">
    <property type="entry name" value="C2.B:_Phosphomannomutase_and_P"/>
    <property type="match status" value="1"/>
</dbReference>
<evidence type="ECO:0000313" key="1">
    <source>
        <dbReference type="EMBL" id="RGD73403.1"/>
    </source>
</evidence>
<dbReference type="EMBL" id="QUSM01000006">
    <property type="protein sequence ID" value="RGD73403.1"/>
    <property type="molecule type" value="Genomic_DNA"/>
</dbReference>
<dbReference type="Proteomes" id="UP000261212">
    <property type="component" value="Unassembled WGS sequence"/>
</dbReference>
<dbReference type="PANTHER" id="PTHR10000">
    <property type="entry name" value="PHOSPHOSERINE PHOSPHATASE"/>
    <property type="match status" value="1"/>
</dbReference>
<dbReference type="GO" id="GO:0000287">
    <property type="term" value="F:magnesium ion binding"/>
    <property type="evidence" value="ECO:0007669"/>
    <property type="project" value="TreeGrafter"/>
</dbReference>
<proteinExistence type="predicted"/>
<dbReference type="AlphaFoldDB" id="A0A3E3DW07"/>
<dbReference type="GO" id="GO:0016791">
    <property type="term" value="F:phosphatase activity"/>
    <property type="evidence" value="ECO:0007669"/>
    <property type="project" value="UniProtKB-ARBA"/>
</dbReference>
<accession>A0A3E3DW07</accession>
<gene>
    <name evidence="1" type="ORF">DW687_10255</name>
</gene>
<dbReference type="NCBIfam" id="TIGR01484">
    <property type="entry name" value="HAD-SF-IIB"/>
    <property type="match status" value="1"/>
</dbReference>
<dbReference type="RefSeq" id="WP_117532658.1">
    <property type="nucleotide sequence ID" value="NZ_QUSM01000006.1"/>
</dbReference>
<dbReference type="InterPro" id="IPR023214">
    <property type="entry name" value="HAD_sf"/>
</dbReference>
<protein>
    <submittedName>
        <fullName evidence="1">HAD family phosphatase</fullName>
    </submittedName>
</protein>
<organism evidence="1 2">
    <name type="scientific">Anaerofustis stercorihominis</name>
    <dbReference type="NCBI Taxonomy" id="214853"/>
    <lineage>
        <taxon>Bacteria</taxon>
        <taxon>Bacillati</taxon>
        <taxon>Bacillota</taxon>
        <taxon>Clostridia</taxon>
        <taxon>Eubacteriales</taxon>
        <taxon>Eubacteriaceae</taxon>
        <taxon>Anaerofustis</taxon>
    </lineage>
</organism>
<dbReference type="NCBIfam" id="TIGR00099">
    <property type="entry name" value="Cof-subfamily"/>
    <property type="match status" value="1"/>
</dbReference>
<dbReference type="Gene3D" id="3.30.1240.10">
    <property type="match status" value="1"/>
</dbReference>
<evidence type="ECO:0000313" key="2">
    <source>
        <dbReference type="Proteomes" id="UP000261212"/>
    </source>
</evidence>
<dbReference type="SFLD" id="SFLDS00003">
    <property type="entry name" value="Haloacid_Dehalogenase"/>
    <property type="match status" value="1"/>
</dbReference>
<dbReference type="InterPro" id="IPR000150">
    <property type="entry name" value="Cof"/>
</dbReference>
<dbReference type="PANTHER" id="PTHR10000:SF8">
    <property type="entry name" value="HAD SUPERFAMILY HYDROLASE-LIKE, TYPE 3"/>
    <property type="match status" value="1"/>
</dbReference>
<dbReference type="Gene3D" id="3.40.50.1000">
    <property type="entry name" value="HAD superfamily/HAD-like"/>
    <property type="match status" value="1"/>
</dbReference>
<dbReference type="Pfam" id="PF08282">
    <property type="entry name" value="Hydrolase_3"/>
    <property type="match status" value="1"/>
</dbReference>
<sequence length="273" mass="30583">MYKLLATDIDGTLINSKRELTDTTKKAIYEAYDKSCVILPCSGRGPLPLQDITDEIDLDLPLACFNGALVIKGKSGEILYEKAIDKQDAILAYNEGVKRDVGVIAWTFDNKLAFNEFNKFTEHYLSMANVKREDVIIIPEHMEIFDERISKVLWQDEVENMDEHVAYARNLLKTVDNNAMCATSQPFLLEFTHKDANKAEAIKHVADAFGIEHKDTIGIGDGLNDIPMIEYAALGIAMKNSHRETLDAADYIAPSNDEDGVAYVINKFMLGKE</sequence>
<name>A0A3E3DW07_9FIRM</name>
<dbReference type="SUPFAM" id="SSF56784">
    <property type="entry name" value="HAD-like"/>
    <property type="match status" value="1"/>
</dbReference>
<dbReference type="GO" id="GO:0005829">
    <property type="term" value="C:cytosol"/>
    <property type="evidence" value="ECO:0007669"/>
    <property type="project" value="TreeGrafter"/>
</dbReference>
<dbReference type="PROSITE" id="PS01229">
    <property type="entry name" value="COF_2"/>
    <property type="match status" value="1"/>
</dbReference>
<dbReference type="InterPro" id="IPR006379">
    <property type="entry name" value="HAD-SF_hydro_IIB"/>
</dbReference>
<dbReference type="CDD" id="cd07516">
    <property type="entry name" value="HAD_Pase"/>
    <property type="match status" value="1"/>
</dbReference>